<protein>
    <recommendedName>
        <fullName evidence="3">Class I SAM-dependent methyltransferase</fullName>
    </recommendedName>
</protein>
<evidence type="ECO:0000313" key="2">
    <source>
        <dbReference type="Proteomes" id="UP000823862"/>
    </source>
</evidence>
<comment type="caution">
    <text evidence="1">The sequence shown here is derived from an EMBL/GenBank/DDBJ whole genome shotgun (WGS) entry which is preliminary data.</text>
</comment>
<dbReference type="AlphaFoldDB" id="A0A9D2HW92"/>
<sequence length="210" mass="23950">MNRFLLSLKRPFIWLCRFRHRRGYGVHSPFAFSFIKGVVFERTAYYGYAPLREQEKEMARREGRGVLAEGLRVRRLLFRVANYAHPATIIDVGVPAASSLYLKAACGGAVYTGASGLSDLFLEAGVPIDFLYVHDFRHPELVEEVFRVCAPRATSHSVFVVEGIRYTPAMSALWKRLCKDGRVGVTFDLYDLGILFFDMSKPKQHYIVNF</sequence>
<gene>
    <name evidence="1" type="ORF">H9950_01765</name>
</gene>
<name>A0A9D2HW92_9BACE</name>
<accession>A0A9D2HW92</accession>
<reference evidence="1" key="2">
    <citation type="submission" date="2021-04" db="EMBL/GenBank/DDBJ databases">
        <authorList>
            <person name="Gilroy R."/>
        </authorList>
    </citation>
    <scope>NUCLEOTIDE SEQUENCE</scope>
    <source>
        <strain evidence="1">ChiHjej12B11-9795</strain>
    </source>
</reference>
<evidence type="ECO:0008006" key="3">
    <source>
        <dbReference type="Google" id="ProtNLM"/>
    </source>
</evidence>
<dbReference type="EMBL" id="DWZI01000009">
    <property type="protein sequence ID" value="HJA84922.1"/>
    <property type="molecule type" value="Genomic_DNA"/>
</dbReference>
<reference evidence="1" key="1">
    <citation type="journal article" date="2021" name="PeerJ">
        <title>Extensive microbial diversity within the chicken gut microbiome revealed by metagenomics and culture.</title>
        <authorList>
            <person name="Gilroy R."/>
            <person name="Ravi A."/>
            <person name="Getino M."/>
            <person name="Pursley I."/>
            <person name="Horton D.L."/>
            <person name="Alikhan N.F."/>
            <person name="Baker D."/>
            <person name="Gharbi K."/>
            <person name="Hall N."/>
            <person name="Watson M."/>
            <person name="Adriaenssens E.M."/>
            <person name="Foster-Nyarko E."/>
            <person name="Jarju S."/>
            <person name="Secka A."/>
            <person name="Antonio M."/>
            <person name="Oren A."/>
            <person name="Chaudhuri R.R."/>
            <person name="La Ragione R."/>
            <person name="Hildebrand F."/>
            <person name="Pallen M.J."/>
        </authorList>
    </citation>
    <scope>NUCLEOTIDE SEQUENCE</scope>
    <source>
        <strain evidence="1">ChiHjej12B11-9795</strain>
    </source>
</reference>
<dbReference type="Proteomes" id="UP000823862">
    <property type="component" value="Unassembled WGS sequence"/>
</dbReference>
<evidence type="ECO:0000313" key="1">
    <source>
        <dbReference type="EMBL" id="HJA84922.1"/>
    </source>
</evidence>
<organism evidence="1 2">
    <name type="scientific">Candidatus Bacteroides avicola</name>
    <dbReference type="NCBI Taxonomy" id="2838468"/>
    <lineage>
        <taxon>Bacteria</taxon>
        <taxon>Pseudomonadati</taxon>
        <taxon>Bacteroidota</taxon>
        <taxon>Bacteroidia</taxon>
        <taxon>Bacteroidales</taxon>
        <taxon>Bacteroidaceae</taxon>
        <taxon>Bacteroides</taxon>
    </lineage>
</organism>
<proteinExistence type="predicted"/>